<protein>
    <submittedName>
        <fullName evidence="2">Gastrula zinc finger protein XlCGF28.1-like, partial</fullName>
    </submittedName>
</protein>
<dbReference type="Proteomes" id="UP001178508">
    <property type="component" value="Chromosome 14"/>
</dbReference>
<evidence type="ECO:0000313" key="2">
    <source>
        <dbReference type="EMBL" id="CAJ1071454.1"/>
    </source>
</evidence>
<dbReference type="AlphaFoldDB" id="A0AAV1GFI9"/>
<feature type="compositionally biased region" description="Pro residues" evidence="1">
    <location>
        <begin position="7"/>
        <end position="20"/>
    </location>
</feature>
<name>A0AAV1GFI9_XYRNO</name>
<proteinExistence type="predicted"/>
<dbReference type="EMBL" id="OY660877">
    <property type="protein sequence ID" value="CAJ1071454.1"/>
    <property type="molecule type" value="Genomic_DNA"/>
</dbReference>
<sequence length="108" mass="11756">MTLPVVPSQPPCPSSAPPPERNLATHQHSCVRLHGTGAKDFPPQEFPLQSGGYATDEDPGGVGLVSSAPPDDSAIFGLIANNDKREYRELNQNFVDWCQQNFLQINVQ</sequence>
<reference evidence="2" key="1">
    <citation type="submission" date="2023-08" db="EMBL/GenBank/DDBJ databases">
        <authorList>
            <person name="Alioto T."/>
            <person name="Alioto T."/>
            <person name="Gomez Garrido J."/>
        </authorList>
    </citation>
    <scope>NUCLEOTIDE SEQUENCE</scope>
</reference>
<accession>A0AAV1GFI9</accession>
<organism evidence="2 3">
    <name type="scientific">Xyrichtys novacula</name>
    <name type="common">Pearly razorfish</name>
    <name type="synonym">Hemipteronotus novacula</name>
    <dbReference type="NCBI Taxonomy" id="13765"/>
    <lineage>
        <taxon>Eukaryota</taxon>
        <taxon>Metazoa</taxon>
        <taxon>Chordata</taxon>
        <taxon>Craniata</taxon>
        <taxon>Vertebrata</taxon>
        <taxon>Euteleostomi</taxon>
        <taxon>Actinopterygii</taxon>
        <taxon>Neopterygii</taxon>
        <taxon>Teleostei</taxon>
        <taxon>Neoteleostei</taxon>
        <taxon>Acanthomorphata</taxon>
        <taxon>Eupercaria</taxon>
        <taxon>Labriformes</taxon>
        <taxon>Labridae</taxon>
        <taxon>Xyrichtys</taxon>
    </lineage>
</organism>
<feature type="region of interest" description="Disordered" evidence="1">
    <location>
        <begin position="1"/>
        <end position="68"/>
    </location>
</feature>
<keyword evidence="3" id="KW-1185">Reference proteome</keyword>
<gene>
    <name evidence="2" type="ORF">XNOV1_A023620</name>
</gene>
<evidence type="ECO:0000256" key="1">
    <source>
        <dbReference type="SAM" id="MobiDB-lite"/>
    </source>
</evidence>
<evidence type="ECO:0000313" key="3">
    <source>
        <dbReference type="Proteomes" id="UP001178508"/>
    </source>
</evidence>